<reference evidence="1" key="1">
    <citation type="submission" date="2021-01" db="EMBL/GenBank/DDBJ databases">
        <title>Complete genome sequence of Clostridiales bacterium R-7.</title>
        <authorList>
            <person name="Mahoney-Kurpe S.C."/>
            <person name="Palevich N."/>
            <person name="Koike S."/>
            <person name="Moon C.D."/>
            <person name="Attwood G.T."/>
        </authorList>
    </citation>
    <scope>NUCLEOTIDE SEQUENCE</scope>
    <source>
        <strain evidence="1">R-7</strain>
    </source>
</reference>
<organism evidence="1 2">
    <name type="scientific">Aristaeella hokkaidonensis</name>
    <dbReference type="NCBI Taxonomy" id="3046382"/>
    <lineage>
        <taxon>Bacteria</taxon>
        <taxon>Bacillati</taxon>
        <taxon>Bacillota</taxon>
        <taxon>Clostridia</taxon>
        <taxon>Eubacteriales</taxon>
        <taxon>Aristaeellaceae</taxon>
        <taxon>Aristaeella</taxon>
    </lineage>
</organism>
<evidence type="ECO:0000313" key="2">
    <source>
        <dbReference type="Proteomes" id="UP000682782"/>
    </source>
</evidence>
<sequence>MKVRTAMEKATRKALAKVAEEKALLPFHGYIEGKESNLEPLIRFFPGWTLQEADGVWCAAFVYYCCKEAGFDLPIRPDECRSCHLAGCIAWEEWAIGDDRIGYHKGTDAFVPEAGDIVLYDRVFNNQEHDHIGIVLRNPGNTIIVAEGNKGNISQVVERPIDGHIRAFIRITDGYRYHQPERI</sequence>
<protein>
    <submittedName>
        <fullName evidence="1">CHAP domain-containing protein</fullName>
    </submittedName>
</protein>
<name>A0AC61MZ45_9FIRM</name>
<evidence type="ECO:0000313" key="1">
    <source>
        <dbReference type="EMBL" id="QUC68422.1"/>
    </source>
</evidence>
<keyword evidence="2" id="KW-1185">Reference proteome</keyword>
<accession>A0AC61MZ45</accession>
<dbReference type="EMBL" id="CP068393">
    <property type="protein sequence ID" value="QUC68422.1"/>
    <property type="molecule type" value="Genomic_DNA"/>
</dbReference>
<dbReference type="Proteomes" id="UP000682782">
    <property type="component" value="Chromosome"/>
</dbReference>
<gene>
    <name evidence="1" type="ORF">JYE49_06945</name>
</gene>
<proteinExistence type="predicted"/>